<accession>A0A4R8GTR8</accession>
<evidence type="ECO:0000313" key="3">
    <source>
        <dbReference type="Proteomes" id="UP000295832"/>
    </source>
</evidence>
<dbReference type="EMBL" id="SOEG01000032">
    <property type="protein sequence ID" value="TDX48228.1"/>
    <property type="molecule type" value="Genomic_DNA"/>
</dbReference>
<dbReference type="RefSeq" id="WP_134118361.1">
    <property type="nucleotide sequence ID" value="NZ_SOEG01000032.1"/>
</dbReference>
<reference evidence="2 3" key="1">
    <citation type="submission" date="2019-03" db="EMBL/GenBank/DDBJ databases">
        <title>Subsurface microbial communities from deep shales in Ohio and West Virginia, USA.</title>
        <authorList>
            <person name="Wrighton K."/>
        </authorList>
    </citation>
    <scope>NUCLEOTIDE SEQUENCE [LARGE SCALE GENOMIC DNA]</scope>
    <source>
        <strain evidence="2 3">MSL 6dP</strain>
    </source>
</reference>
<evidence type="ECO:0008006" key="4">
    <source>
        <dbReference type="Google" id="ProtNLM"/>
    </source>
</evidence>
<sequence>MLTLLMVIYFSLPLWATDNTDNNDTISTIGMSTLSLTPNQTVIMLEVSGIGKSEVQLEYEINQNLDLLMERLNDEDDIEKNNIKKLKQIIKTNHAKYNRKKFKITIPLKIEINNNYTDNQLIDILRNALQIINNTDPSNKHATYNRSIEINYNIRELYYNFQDYEQQQKRLFKETLTDSKEKLKLIAEILNLKDLRIHKVQEIKSSRLKNYKQSINLNHLQSPQPSKFKEKIKVTYYLY</sequence>
<keyword evidence="3" id="KW-1185">Reference proteome</keyword>
<evidence type="ECO:0000256" key="1">
    <source>
        <dbReference type="SAM" id="SignalP"/>
    </source>
</evidence>
<proteinExistence type="predicted"/>
<feature type="signal peptide" evidence="1">
    <location>
        <begin position="1"/>
        <end position="16"/>
    </location>
</feature>
<keyword evidence="1" id="KW-0732">Signal</keyword>
<name>A0A4R8GTR8_9FIRM</name>
<dbReference type="AlphaFoldDB" id="A0A4R8GTR8"/>
<gene>
    <name evidence="2" type="ORF">C7959_13223</name>
</gene>
<organism evidence="2 3">
    <name type="scientific">Orenia marismortui</name>
    <dbReference type="NCBI Taxonomy" id="46469"/>
    <lineage>
        <taxon>Bacteria</taxon>
        <taxon>Bacillati</taxon>
        <taxon>Bacillota</taxon>
        <taxon>Clostridia</taxon>
        <taxon>Halanaerobiales</taxon>
        <taxon>Halobacteroidaceae</taxon>
        <taxon>Orenia</taxon>
    </lineage>
</organism>
<comment type="caution">
    <text evidence="2">The sequence shown here is derived from an EMBL/GenBank/DDBJ whole genome shotgun (WGS) entry which is preliminary data.</text>
</comment>
<dbReference type="Proteomes" id="UP000295832">
    <property type="component" value="Unassembled WGS sequence"/>
</dbReference>
<protein>
    <recommendedName>
        <fullName evidence="4">SIMPL domain-containing protein</fullName>
    </recommendedName>
</protein>
<feature type="chain" id="PRO_5039114564" description="SIMPL domain-containing protein" evidence="1">
    <location>
        <begin position="17"/>
        <end position="239"/>
    </location>
</feature>
<evidence type="ECO:0000313" key="2">
    <source>
        <dbReference type="EMBL" id="TDX48228.1"/>
    </source>
</evidence>